<dbReference type="PROSITE" id="PS50090">
    <property type="entry name" value="MYB_LIKE"/>
    <property type="match status" value="1"/>
</dbReference>
<dbReference type="Proteomes" id="UP000027138">
    <property type="component" value="Unassembled WGS sequence"/>
</dbReference>
<dbReference type="SUPFAM" id="SSF46689">
    <property type="entry name" value="Homeodomain-like"/>
    <property type="match status" value="1"/>
</dbReference>
<organism evidence="6 7">
    <name type="scientific">Jatropha curcas</name>
    <name type="common">Barbados nut</name>
    <dbReference type="NCBI Taxonomy" id="180498"/>
    <lineage>
        <taxon>Eukaryota</taxon>
        <taxon>Viridiplantae</taxon>
        <taxon>Streptophyta</taxon>
        <taxon>Embryophyta</taxon>
        <taxon>Tracheophyta</taxon>
        <taxon>Spermatophyta</taxon>
        <taxon>Magnoliopsida</taxon>
        <taxon>eudicotyledons</taxon>
        <taxon>Gunneridae</taxon>
        <taxon>Pentapetalae</taxon>
        <taxon>rosids</taxon>
        <taxon>fabids</taxon>
        <taxon>Malpighiales</taxon>
        <taxon>Euphorbiaceae</taxon>
        <taxon>Crotonoideae</taxon>
        <taxon>Jatropheae</taxon>
        <taxon>Jatropha</taxon>
    </lineage>
</organism>
<dbReference type="InterPro" id="IPR044636">
    <property type="entry name" value="RADIALIS-like"/>
</dbReference>
<dbReference type="Pfam" id="PF00249">
    <property type="entry name" value="Myb_DNA-binding"/>
    <property type="match status" value="1"/>
</dbReference>
<dbReference type="PANTHER" id="PTHR43952">
    <property type="entry name" value="MYB FAMILY TRANSCRIPTION FACTOR-RELATED"/>
    <property type="match status" value="1"/>
</dbReference>
<keyword evidence="3" id="KW-0539">Nucleus</keyword>
<feature type="region of interest" description="Disordered" evidence="4">
    <location>
        <begin position="67"/>
        <end position="88"/>
    </location>
</feature>
<dbReference type="InterPro" id="IPR001005">
    <property type="entry name" value="SANT/Myb"/>
</dbReference>
<accession>A0A067JSL3</accession>
<sequence>MAQKAKPSRWSWEENKIFETNFEFLIKEEWEKVAALLPDKSVDDVKLHYEHLLEDLKLIGSGHVPLPKYVEEEEEEEEEDGQVKSDHL</sequence>
<dbReference type="SMART" id="SM00717">
    <property type="entry name" value="SANT"/>
    <property type="match status" value="1"/>
</dbReference>
<dbReference type="PANTHER" id="PTHR43952:SF99">
    <property type="entry name" value="PROTEIN RADIALIS-LIKE 4 ISOFORM X1"/>
    <property type="match status" value="1"/>
</dbReference>
<name>A0A067JSL3_JATCU</name>
<evidence type="ECO:0000313" key="6">
    <source>
        <dbReference type="EMBL" id="KDP25783.1"/>
    </source>
</evidence>
<proteinExistence type="predicted"/>
<feature type="domain" description="Myb-like" evidence="5">
    <location>
        <begin position="2"/>
        <end position="53"/>
    </location>
</feature>
<evidence type="ECO:0000313" key="7">
    <source>
        <dbReference type="Proteomes" id="UP000027138"/>
    </source>
</evidence>
<dbReference type="EMBL" id="KK914972">
    <property type="protein sequence ID" value="KDP25783.1"/>
    <property type="molecule type" value="Genomic_DNA"/>
</dbReference>
<keyword evidence="7" id="KW-1185">Reference proteome</keyword>
<dbReference type="OrthoDB" id="118550at2759"/>
<keyword evidence="1" id="KW-0805">Transcription regulation</keyword>
<dbReference type="AlphaFoldDB" id="A0A067JSL3"/>
<protein>
    <recommendedName>
        <fullName evidence="5">Myb-like domain-containing protein</fullName>
    </recommendedName>
</protein>
<dbReference type="STRING" id="180498.A0A067JSL3"/>
<keyword evidence="2" id="KW-0804">Transcription</keyword>
<gene>
    <name evidence="6" type="ORF">JCGZ_22505</name>
</gene>
<evidence type="ECO:0000256" key="1">
    <source>
        <dbReference type="ARBA" id="ARBA00023015"/>
    </source>
</evidence>
<feature type="compositionally biased region" description="Acidic residues" evidence="4">
    <location>
        <begin position="71"/>
        <end position="80"/>
    </location>
</feature>
<dbReference type="GO" id="GO:0003700">
    <property type="term" value="F:DNA-binding transcription factor activity"/>
    <property type="evidence" value="ECO:0007669"/>
    <property type="project" value="InterPro"/>
</dbReference>
<evidence type="ECO:0000256" key="4">
    <source>
        <dbReference type="SAM" id="MobiDB-lite"/>
    </source>
</evidence>
<evidence type="ECO:0000256" key="3">
    <source>
        <dbReference type="ARBA" id="ARBA00023242"/>
    </source>
</evidence>
<dbReference type="CDD" id="cd00167">
    <property type="entry name" value="SANT"/>
    <property type="match status" value="1"/>
</dbReference>
<evidence type="ECO:0000259" key="5">
    <source>
        <dbReference type="PROSITE" id="PS50090"/>
    </source>
</evidence>
<dbReference type="InterPro" id="IPR009057">
    <property type="entry name" value="Homeodomain-like_sf"/>
</dbReference>
<dbReference type="Gene3D" id="1.10.10.60">
    <property type="entry name" value="Homeodomain-like"/>
    <property type="match status" value="1"/>
</dbReference>
<reference evidence="6 7" key="1">
    <citation type="journal article" date="2014" name="PLoS ONE">
        <title>Global Analysis of Gene Expression Profiles in Physic Nut (Jatropha curcas L.) Seedlings Exposed to Salt Stress.</title>
        <authorList>
            <person name="Zhang L."/>
            <person name="Zhang C."/>
            <person name="Wu P."/>
            <person name="Chen Y."/>
            <person name="Li M."/>
            <person name="Jiang H."/>
            <person name="Wu G."/>
        </authorList>
    </citation>
    <scope>NUCLEOTIDE SEQUENCE [LARGE SCALE GENOMIC DNA]</scope>
    <source>
        <strain evidence="7">cv. GZQX0401</strain>
        <tissue evidence="6">Young leaves</tissue>
    </source>
</reference>
<evidence type="ECO:0000256" key="2">
    <source>
        <dbReference type="ARBA" id="ARBA00023163"/>
    </source>
</evidence>